<feature type="transmembrane region" description="Helical" evidence="5">
    <location>
        <begin position="389"/>
        <end position="410"/>
    </location>
</feature>
<accession>A0A267GVR3</accession>
<keyword evidence="8" id="KW-1185">Reference proteome</keyword>
<organism evidence="7 8">
    <name type="scientific">Macrostomum lignano</name>
    <dbReference type="NCBI Taxonomy" id="282301"/>
    <lineage>
        <taxon>Eukaryota</taxon>
        <taxon>Metazoa</taxon>
        <taxon>Spiralia</taxon>
        <taxon>Lophotrochozoa</taxon>
        <taxon>Platyhelminthes</taxon>
        <taxon>Rhabditophora</taxon>
        <taxon>Macrostomorpha</taxon>
        <taxon>Macrostomida</taxon>
        <taxon>Macrostomidae</taxon>
        <taxon>Macrostomum</taxon>
    </lineage>
</organism>
<feature type="transmembrane region" description="Helical" evidence="5">
    <location>
        <begin position="326"/>
        <end position="347"/>
    </location>
</feature>
<protein>
    <recommendedName>
        <fullName evidence="6">Major facilitator superfamily (MFS) profile domain-containing protein</fullName>
    </recommendedName>
</protein>
<evidence type="ECO:0000256" key="3">
    <source>
        <dbReference type="ARBA" id="ARBA00022989"/>
    </source>
</evidence>
<comment type="caution">
    <text evidence="7">The sequence shown here is derived from an EMBL/GenBank/DDBJ whole genome shotgun (WGS) entry which is preliminary data.</text>
</comment>
<keyword evidence="3 5" id="KW-1133">Transmembrane helix</keyword>
<dbReference type="PROSITE" id="PS50850">
    <property type="entry name" value="MFS"/>
    <property type="match status" value="1"/>
</dbReference>
<feature type="transmembrane region" description="Helical" evidence="5">
    <location>
        <begin position="164"/>
        <end position="184"/>
    </location>
</feature>
<sequence>MAGKGQLSPSAIMLSTHANIALYSLAFWIQQAAVPFLLQKWEASNLAFGYLQTMFAAVQLLGGPLFGRFGDLYGARLALCLAFGASGISCLTVALTDGLFWMFLSRLPLMLVHAMQGGQMVVTDLSDPLKRSDSLAKLGISYGVGMVLGSLSSGFIIKATSEHYACFIAAVLSFGSMSAVWLTIPANLKASPVMSKSSTASSSADDANEAGFKSSSSGAKVFDLAKFSEFLVKNRRTRWLLAVKVVTGIPIGLLQSMMPIISVKQLGATPQISGIMMAYVAVVSMAVQGLGISVLTKRFSDSLLLTVGCAILTVGYFMLAFLGTQIYYLFVCILPLVIGLTLINVLVSSALTNAVSLEDTGSVLGINMSINSVIRIASPTLGGLMLDNLGVWSFGFLGSVNSALVAAYILRAHLKRV</sequence>
<feature type="domain" description="Major facilitator superfamily (MFS) profile" evidence="6">
    <location>
        <begin position="12"/>
        <end position="417"/>
    </location>
</feature>
<dbReference type="STRING" id="282301.A0A267GVR3"/>
<reference evidence="7 8" key="1">
    <citation type="submission" date="2017-06" db="EMBL/GenBank/DDBJ databases">
        <title>A platform for efficient transgenesis in Macrostomum lignano, a flatworm model organism for stem cell research.</title>
        <authorList>
            <person name="Berezikov E."/>
        </authorList>
    </citation>
    <scope>NUCLEOTIDE SEQUENCE [LARGE SCALE GENOMIC DNA]</scope>
    <source>
        <strain evidence="7">DV1</strain>
        <tissue evidence="7">Whole organism</tissue>
    </source>
</reference>
<keyword evidence="4 5" id="KW-0472">Membrane</keyword>
<dbReference type="AlphaFoldDB" id="A0A267GVR3"/>
<feature type="transmembrane region" description="Helical" evidence="5">
    <location>
        <begin position="50"/>
        <end position="67"/>
    </location>
</feature>
<dbReference type="PRINTS" id="PR01035">
    <property type="entry name" value="TCRTETA"/>
</dbReference>
<dbReference type="Gene3D" id="1.20.1250.20">
    <property type="entry name" value="MFS general substrate transporter like domains"/>
    <property type="match status" value="1"/>
</dbReference>
<evidence type="ECO:0000313" key="8">
    <source>
        <dbReference type="Proteomes" id="UP000215902"/>
    </source>
</evidence>
<evidence type="ECO:0000256" key="2">
    <source>
        <dbReference type="ARBA" id="ARBA00022692"/>
    </source>
</evidence>
<dbReference type="Proteomes" id="UP000215902">
    <property type="component" value="Unassembled WGS sequence"/>
</dbReference>
<dbReference type="InterPro" id="IPR020846">
    <property type="entry name" value="MFS_dom"/>
</dbReference>
<dbReference type="PANTHER" id="PTHR24002">
    <property type="entry name" value="SOLUTE CARRIER FAMILY 22 MEMBER 18"/>
    <property type="match status" value="1"/>
</dbReference>
<gene>
    <name evidence="7" type="ORF">BOX15_Mlig033168g1</name>
</gene>
<feature type="transmembrane region" description="Helical" evidence="5">
    <location>
        <begin position="302"/>
        <end position="319"/>
    </location>
</feature>
<feature type="transmembrane region" description="Helical" evidence="5">
    <location>
        <begin position="79"/>
        <end position="104"/>
    </location>
</feature>
<dbReference type="EMBL" id="NIVC01000126">
    <property type="protein sequence ID" value="PAA90106.1"/>
    <property type="molecule type" value="Genomic_DNA"/>
</dbReference>
<comment type="subcellular location">
    <subcellularLocation>
        <location evidence="1">Membrane</location>
        <topology evidence="1">Multi-pass membrane protein</topology>
    </subcellularLocation>
</comment>
<proteinExistence type="predicted"/>
<dbReference type="CDD" id="cd17331">
    <property type="entry name" value="MFS_SLC22A18"/>
    <property type="match status" value="1"/>
</dbReference>
<dbReference type="GO" id="GO:0022857">
    <property type="term" value="F:transmembrane transporter activity"/>
    <property type="evidence" value="ECO:0007669"/>
    <property type="project" value="InterPro"/>
</dbReference>
<dbReference type="GO" id="GO:0016020">
    <property type="term" value="C:membrane"/>
    <property type="evidence" value="ECO:0007669"/>
    <property type="project" value="UniProtKB-SubCell"/>
</dbReference>
<dbReference type="PANTHER" id="PTHR24002:SF3">
    <property type="entry name" value="SOLUTE CARRIER FAMILY 22 MEMBER 18"/>
    <property type="match status" value="1"/>
</dbReference>
<dbReference type="OrthoDB" id="440553at2759"/>
<evidence type="ECO:0000256" key="4">
    <source>
        <dbReference type="ARBA" id="ARBA00023136"/>
    </source>
</evidence>
<feature type="transmembrane region" description="Helical" evidence="5">
    <location>
        <begin position="275"/>
        <end position="296"/>
    </location>
</feature>
<dbReference type="SUPFAM" id="SSF103473">
    <property type="entry name" value="MFS general substrate transporter"/>
    <property type="match status" value="1"/>
</dbReference>
<evidence type="ECO:0000313" key="7">
    <source>
        <dbReference type="EMBL" id="PAA90106.1"/>
    </source>
</evidence>
<dbReference type="GO" id="GO:0005635">
    <property type="term" value="C:nuclear envelope"/>
    <property type="evidence" value="ECO:0007669"/>
    <property type="project" value="TreeGrafter"/>
</dbReference>
<dbReference type="InterPro" id="IPR011701">
    <property type="entry name" value="MFS"/>
</dbReference>
<dbReference type="InterPro" id="IPR001958">
    <property type="entry name" value="Tet-R_TetA/multi-R_MdtG-like"/>
</dbReference>
<evidence type="ECO:0000259" key="6">
    <source>
        <dbReference type="PROSITE" id="PS50850"/>
    </source>
</evidence>
<evidence type="ECO:0000256" key="5">
    <source>
        <dbReference type="SAM" id="Phobius"/>
    </source>
</evidence>
<evidence type="ECO:0000256" key="1">
    <source>
        <dbReference type="ARBA" id="ARBA00004141"/>
    </source>
</evidence>
<dbReference type="InterPro" id="IPR036259">
    <property type="entry name" value="MFS_trans_sf"/>
</dbReference>
<name>A0A267GVR3_9PLAT</name>
<dbReference type="Pfam" id="PF07690">
    <property type="entry name" value="MFS_1"/>
    <property type="match status" value="1"/>
</dbReference>
<feature type="transmembrane region" description="Helical" evidence="5">
    <location>
        <begin position="139"/>
        <end position="157"/>
    </location>
</feature>
<keyword evidence="2 5" id="KW-0812">Transmembrane</keyword>